<accession>A0A8D2DGB6</accession>
<name>A0A8D2DGB6_SCIVU</name>
<feature type="region of interest" description="Disordered" evidence="1">
    <location>
        <begin position="1"/>
        <end position="153"/>
    </location>
</feature>
<evidence type="ECO:0000313" key="3">
    <source>
        <dbReference type="Proteomes" id="UP000694564"/>
    </source>
</evidence>
<evidence type="ECO:0000256" key="1">
    <source>
        <dbReference type="SAM" id="MobiDB-lite"/>
    </source>
</evidence>
<dbReference type="Proteomes" id="UP000694564">
    <property type="component" value="Chromosome 15"/>
</dbReference>
<reference evidence="2" key="2">
    <citation type="submission" date="2025-09" db="UniProtKB">
        <authorList>
            <consortium name="Ensembl"/>
        </authorList>
    </citation>
    <scope>IDENTIFICATION</scope>
</reference>
<feature type="compositionally biased region" description="Low complexity" evidence="1">
    <location>
        <begin position="120"/>
        <end position="130"/>
    </location>
</feature>
<protein>
    <submittedName>
        <fullName evidence="2">Uncharacterized protein</fullName>
    </submittedName>
</protein>
<organism evidence="2 3">
    <name type="scientific">Sciurus vulgaris</name>
    <name type="common">Eurasian red squirrel</name>
    <dbReference type="NCBI Taxonomy" id="55149"/>
    <lineage>
        <taxon>Eukaryota</taxon>
        <taxon>Metazoa</taxon>
        <taxon>Chordata</taxon>
        <taxon>Craniata</taxon>
        <taxon>Vertebrata</taxon>
        <taxon>Euteleostomi</taxon>
        <taxon>Mammalia</taxon>
        <taxon>Eutheria</taxon>
        <taxon>Euarchontoglires</taxon>
        <taxon>Glires</taxon>
        <taxon>Rodentia</taxon>
        <taxon>Sciuromorpha</taxon>
        <taxon>Sciuridae</taxon>
        <taxon>Sciurinae</taxon>
        <taxon>Sciurini</taxon>
        <taxon>Sciurus</taxon>
    </lineage>
</organism>
<dbReference type="AlphaFoldDB" id="A0A8D2DGB6"/>
<keyword evidence="3" id="KW-1185">Reference proteome</keyword>
<reference evidence="2" key="1">
    <citation type="submission" date="2025-08" db="UniProtKB">
        <authorList>
            <consortium name="Ensembl"/>
        </authorList>
    </citation>
    <scope>IDENTIFICATION</scope>
</reference>
<proteinExistence type="predicted"/>
<evidence type="ECO:0000313" key="2">
    <source>
        <dbReference type="Ensembl" id="ENSSVLP00005023928.1"/>
    </source>
</evidence>
<sequence length="153" mass="16017">MAQTEERTGGSGDQRAAPLRAPAGRRWKRVGNRGGDRARSRHRRAPAFPALPARERAPASPDPAPSASTPSPRGPPLRSRPPSARLQGALFPPSPLGPTFRTPSGHARASPASLLRSRGRAPCASRAAALPPAPSHGSRPRGAEPPDYIPSAF</sequence>
<dbReference type="Ensembl" id="ENSSVLT00005026600.1">
    <property type="protein sequence ID" value="ENSSVLP00005023928.1"/>
    <property type="gene ID" value="ENSSVLG00005018985.1"/>
</dbReference>